<dbReference type="PANTHER" id="PTHR43861:SF6">
    <property type="entry name" value="METHYLTRANSFERASE TYPE 11"/>
    <property type="match status" value="1"/>
</dbReference>
<dbReference type="EC" id="2.1.1.222" evidence="1"/>
<dbReference type="InterPro" id="IPR029063">
    <property type="entry name" value="SAM-dependent_MTases_sf"/>
</dbReference>
<dbReference type="GO" id="GO:0032259">
    <property type="term" value="P:methylation"/>
    <property type="evidence" value="ECO:0007669"/>
    <property type="project" value="UniProtKB-KW"/>
</dbReference>
<evidence type="ECO:0000313" key="1">
    <source>
        <dbReference type="EMBL" id="XFO74152.1"/>
    </source>
</evidence>
<dbReference type="PANTHER" id="PTHR43861">
    <property type="entry name" value="TRANS-ACONITATE 2-METHYLTRANSFERASE-RELATED"/>
    <property type="match status" value="1"/>
</dbReference>
<dbReference type="GO" id="GO:0102208">
    <property type="term" value="F:2-polyprenyl-6-hydroxyphenol methylase activity"/>
    <property type="evidence" value="ECO:0007669"/>
    <property type="project" value="UniProtKB-EC"/>
</dbReference>
<gene>
    <name evidence="1" type="primary">coq3_4</name>
    <name evidence="1" type="ORF">SPACI_042610</name>
</gene>
<protein>
    <submittedName>
        <fullName evidence="1">Ubiquinone biosynthesis O-methyltransferase, mitochondrial</fullName>
        <ecNumber evidence="1">2.1.1.222</ecNumber>
    </submittedName>
</protein>
<keyword evidence="1" id="KW-0830">Ubiquinone</keyword>
<accession>A0ABZ3J6X4</accession>
<dbReference type="SUPFAM" id="SSF53335">
    <property type="entry name" value="S-adenosyl-L-methionine-dependent methyltransferases"/>
    <property type="match status" value="1"/>
</dbReference>
<keyword evidence="1" id="KW-0489">Methyltransferase</keyword>
<keyword evidence="1" id="KW-0808">Transferase</keyword>
<keyword evidence="2" id="KW-1185">Reference proteome</keyword>
<sequence>MLNNCRLCGSKKIMAIKKIKSPWNLCSDLSYTLYGCSDCQSKMFDPDEHSINLNDFYNERSKNKNYLDEQFTYSKYWMHEVKTIKQYLQKDPRSILDIGCRNGDFLLHWPQGIKRVGVEIAKDFAHIAQNRGIIIINDFIENISFEEKFDIVTCYAILEHLNNPTPFMEKLNNLVSPNGILVIMVPFYDCLKVNLLDKLNIRWHMYSPPEHVNFYSEEYLDKFFNKFGFSLQQRKFTSGGMFNPLQGIPILEKIAGKLMWYVDAYTKLNKYAVFDHMYCYYVKQ</sequence>
<reference evidence="1" key="1">
    <citation type="submission" date="2024-05" db="EMBL/GenBank/DDBJ databases">
        <title>Isolation and characterization of Sporomusa carbonis sp. nov., a carboxydotrophic hydrogenogen in the genus of Sporomusa isolated from a charcoal burning pile.</title>
        <authorList>
            <person name="Boeer T."/>
            <person name="Rosenbaum F."/>
            <person name="Eysell L."/>
            <person name="Mueller V."/>
            <person name="Daniel R."/>
            <person name="Poehlein A."/>
        </authorList>
    </citation>
    <scope>NUCLEOTIDE SEQUENCE [LARGE SCALE GENOMIC DNA]</scope>
    <source>
        <strain evidence="1">DSM 3132</strain>
    </source>
</reference>
<dbReference type="CDD" id="cd02440">
    <property type="entry name" value="AdoMet_MTases"/>
    <property type="match status" value="1"/>
</dbReference>
<name>A0ABZ3J6X4_SPOA4</name>
<organism evidence="1 2">
    <name type="scientific">Sporomusa acidovorans (strain ATCC 49682 / DSM 3132 / Mol)</name>
    <dbReference type="NCBI Taxonomy" id="1123286"/>
    <lineage>
        <taxon>Bacteria</taxon>
        <taxon>Bacillati</taxon>
        <taxon>Bacillota</taxon>
        <taxon>Negativicutes</taxon>
        <taxon>Selenomonadales</taxon>
        <taxon>Sporomusaceae</taxon>
        <taxon>Sporomusa</taxon>
    </lineage>
</organism>
<dbReference type="Pfam" id="PF13489">
    <property type="entry name" value="Methyltransf_23"/>
    <property type="match status" value="1"/>
</dbReference>
<dbReference type="Proteomes" id="UP000216052">
    <property type="component" value="Chromosome"/>
</dbReference>
<dbReference type="RefSeq" id="WP_093793090.1">
    <property type="nucleotide sequence ID" value="NZ_CP155571.1"/>
</dbReference>
<dbReference type="Gene3D" id="3.40.50.150">
    <property type="entry name" value="Vaccinia Virus protein VP39"/>
    <property type="match status" value="1"/>
</dbReference>
<proteinExistence type="predicted"/>
<evidence type="ECO:0000313" key="2">
    <source>
        <dbReference type="Proteomes" id="UP000216052"/>
    </source>
</evidence>
<dbReference type="EMBL" id="CP155571">
    <property type="protein sequence ID" value="XFO74152.1"/>
    <property type="molecule type" value="Genomic_DNA"/>
</dbReference>